<evidence type="ECO:0000256" key="1">
    <source>
        <dbReference type="SAM" id="Phobius"/>
    </source>
</evidence>
<feature type="transmembrane region" description="Helical" evidence="1">
    <location>
        <begin position="66"/>
        <end position="87"/>
    </location>
</feature>
<proteinExistence type="predicted"/>
<feature type="transmembrane region" description="Helical" evidence="1">
    <location>
        <begin position="12"/>
        <end position="30"/>
    </location>
</feature>
<keyword evidence="1" id="KW-0812">Transmembrane</keyword>
<name>A0A0G0TXG5_9BACT</name>
<gene>
    <name evidence="2" type="ORF">UT77_C0001G0093</name>
</gene>
<dbReference type="Proteomes" id="UP000034881">
    <property type="component" value="Unassembled WGS sequence"/>
</dbReference>
<evidence type="ECO:0000313" key="2">
    <source>
        <dbReference type="EMBL" id="KKR42642.1"/>
    </source>
</evidence>
<feature type="transmembrane region" description="Helical" evidence="1">
    <location>
        <begin position="263"/>
        <end position="281"/>
    </location>
</feature>
<feature type="transmembrane region" description="Helical" evidence="1">
    <location>
        <begin position="36"/>
        <end position="54"/>
    </location>
</feature>
<dbReference type="AlphaFoldDB" id="A0A0G0TXG5"/>
<comment type="caution">
    <text evidence="2">The sequence shown here is derived from an EMBL/GenBank/DDBJ whole genome shotgun (WGS) entry which is preliminary data.</text>
</comment>
<feature type="transmembrane region" description="Helical" evidence="1">
    <location>
        <begin position="226"/>
        <end position="256"/>
    </location>
</feature>
<feature type="transmembrane region" description="Helical" evidence="1">
    <location>
        <begin position="432"/>
        <end position="449"/>
    </location>
</feature>
<feature type="transmembrane region" description="Helical" evidence="1">
    <location>
        <begin position="456"/>
        <end position="476"/>
    </location>
</feature>
<feature type="transmembrane region" description="Helical" evidence="1">
    <location>
        <begin position="196"/>
        <end position="214"/>
    </location>
</feature>
<accession>A0A0G0TXG5</accession>
<evidence type="ECO:0008006" key="4">
    <source>
        <dbReference type="Google" id="ProtNLM"/>
    </source>
</evidence>
<sequence length="612" mass="70547">MKKLFLDTPVKGLLYWYIFIFFSTEILSNFKLLERGYILSGEITFWTVFLFFHRKRVLYSLRNINLGSKSLLFILILLLLTFIQGFLSAPSTTDSMVYHIPRVMYWIQEKTLFQDVIRNSHDYMAPFGEYILLHLYLIFGNDRMLFFSQWIAYVVSIYVIGLIGFQLGVSQKSIKLIRLFAATLPITVMQASSTQVDMVVTALLLICLHLSLFLKDHYLAKHSVLLGFVIALGFLTKATFAFYVLIPISVLFLSYYNKFKKSAFIIAPVLLIVIILQFRFISQNFLLYGNPLGVKFSEKGEEAVYINEVISPFSMLSNLTRNLFVHLPVPLFPSLIRNGIVNLHNLMGFDVNDSRITCCGTKFVVNSILYPQEDIVANPLHLILILAGGFFIIFEKGKLNRDKQVKVLYLSSIISFIVFSALIKWQPFHPRLEIPFFLVGGMSSIIILSQANKKRILHIWVALSGVLAIMIIILNVSRPYISYNLFYDLVKSFQPITASVPEAFYIKPREQQYFNARYYWYEPYIAITTLIAQKNNKDTTIAFDLPDGFEYPLWALMKKQNIKARIIPYSQIDDETVLVSSSVDPFTRIGYKTVCIESTIKYGYVCLSERIR</sequence>
<feature type="transmembrane region" description="Helical" evidence="1">
    <location>
        <begin position="375"/>
        <end position="395"/>
    </location>
</feature>
<evidence type="ECO:0000313" key="3">
    <source>
        <dbReference type="Proteomes" id="UP000034881"/>
    </source>
</evidence>
<dbReference type="EMBL" id="LBYB01000001">
    <property type="protein sequence ID" value="KKR42642.1"/>
    <property type="molecule type" value="Genomic_DNA"/>
</dbReference>
<feature type="transmembrane region" description="Helical" evidence="1">
    <location>
        <begin position="150"/>
        <end position="169"/>
    </location>
</feature>
<protein>
    <recommendedName>
        <fullName evidence="4">Glycosyltransferase RgtA/B/C/D-like domain-containing protein</fullName>
    </recommendedName>
</protein>
<organism evidence="2 3">
    <name type="scientific">Candidatus Daviesbacteria bacterium GW2011_GWC2_40_12</name>
    <dbReference type="NCBI Taxonomy" id="1618431"/>
    <lineage>
        <taxon>Bacteria</taxon>
        <taxon>Candidatus Daviesiibacteriota</taxon>
    </lineage>
</organism>
<keyword evidence="1" id="KW-1133">Transmembrane helix</keyword>
<keyword evidence="1" id="KW-0472">Membrane</keyword>
<feature type="transmembrane region" description="Helical" evidence="1">
    <location>
        <begin position="407"/>
        <end position="426"/>
    </location>
</feature>
<reference evidence="2 3" key="1">
    <citation type="journal article" date="2015" name="Nature">
        <title>rRNA introns, odd ribosomes, and small enigmatic genomes across a large radiation of phyla.</title>
        <authorList>
            <person name="Brown C.T."/>
            <person name="Hug L.A."/>
            <person name="Thomas B.C."/>
            <person name="Sharon I."/>
            <person name="Castelle C.J."/>
            <person name="Singh A."/>
            <person name="Wilkins M.J."/>
            <person name="Williams K.H."/>
            <person name="Banfield J.F."/>
        </authorList>
    </citation>
    <scope>NUCLEOTIDE SEQUENCE [LARGE SCALE GENOMIC DNA]</scope>
</reference>